<dbReference type="PANTHER" id="PTHR11017:SF340">
    <property type="entry name" value="NB-ARC-RELATED"/>
    <property type="match status" value="1"/>
</dbReference>
<keyword evidence="2" id="KW-0677">Repeat</keyword>
<keyword evidence="6" id="KW-1185">Reference proteome</keyword>
<dbReference type="SUPFAM" id="SSF52540">
    <property type="entry name" value="P-loop containing nucleoside triphosphate hydrolases"/>
    <property type="match status" value="1"/>
</dbReference>
<dbReference type="Pfam" id="PF00931">
    <property type="entry name" value="NB-ARC"/>
    <property type="match status" value="1"/>
</dbReference>
<dbReference type="SMART" id="SM00255">
    <property type="entry name" value="TIR"/>
    <property type="match status" value="1"/>
</dbReference>
<dbReference type="EMBL" id="CAKMRJ010003334">
    <property type="protein sequence ID" value="CAH1431586.1"/>
    <property type="molecule type" value="Genomic_DNA"/>
</dbReference>
<dbReference type="InterPro" id="IPR027417">
    <property type="entry name" value="P-loop_NTPase"/>
</dbReference>
<evidence type="ECO:0000313" key="5">
    <source>
        <dbReference type="EMBL" id="CAH1431586.1"/>
    </source>
</evidence>
<dbReference type="Gene3D" id="3.40.50.10140">
    <property type="entry name" value="Toll/interleukin-1 receptor homology (TIR) domain"/>
    <property type="match status" value="2"/>
</dbReference>
<dbReference type="FunFam" id="3.40.50.10140:FF:000007">
    <property type="entry name" value="Disease resistance protein (TIR-NBS-LRR class)"/>
    <property type="match status" value="1"/>
</dbReference>
<dbReference type="SUPFAM" id="SSF52058">
    <property type="entry name" value="L domain-like"/>
    <property type="match status" value="1"/>
</dbReference>
<comment type="caution">
    <text evidence="5">The sequence shown here is derived from an EMBL/GenBank/DDBJ whole genome shotgun (WGS) entry which is preliminary data.</text>
</comment>
<dbReference type="AlphaFoldDB" id="A0AAU9MWX9"/>
<keyword evidence="1" id="KW-0433">Leucine-rich repeat</keyword>
<evidence type="ECO:0000259" key="4">
    <source>
        <dbReference type="PROSITE" id="PS50104"/>
    </source>
</evidence>
<dbReference type="InterPro" id="IPR002182">
    <property type="entry name" value="NB-ARC"/>
</dbReference>
<feature type="domain" description="TIR" evidence="4">
    <location>
        <begin position="35"/>
        <end position="241"/>
    </location>
</feature>
<protein>
    <recommendedName>
        <fullName evidence="4">TIR domain-containing protein</fullName>
    </recommendedName>
</protein>
<dbReference type="Gene3D" id="1.10.8.430">
    <property type="entry name" value="Helical domain of apoptotic protease-activating factors"/>
    <property type="match status" value="1"/>
</dbReference>
<dbReference type="InterPro" id="IPR000157">
    <property type="entry name" value="TIR_dom"/>
</dbReference>
<dbReference type="PROSITE" id="PS50104">
    <property type="entry name" value="TIR"/>
    <property type="match status" value="1"/>
</dbReference>
<reference evidence="5 6" key="1">
    <citation type="submission" date="2022-01" db="EMBL/GenBank/DDBJ databases">
        <authorList>
            <person name="Xiong W."/>
            <person name="Schranz E."/>
        </authorList>
    </citation>
    <scope>NUCLEOTIDE SEQUENCE [LARGE SCALE GENOMIC DNA]</scope>
</reference>
<name>A0AAU9MWX9_9ASTR</name>
<dbReference type="InterPro" id="IPR042197">
    <property type="entry name" value="Apaf_helical"/>
</dbReference>
<dbReference type="PANTHER" id="PTHR11017">
    <property type="entry name" value="LEUCINE-RICH REPEAT-CONTAINING PROTEIN"/>
    <property type="match status" value="1"/>
</dbReference>
<proteinExistence type="predicted"/>
<dbReference type="GO" id="GO:0007165">
    <property type="term" value="P:signal transduction"/>
    <property type="evidence" value="ECO:0007669"/>
    <property type="project" value="InterPro"/>
</dbReference>
<dbReference type="Gene3D" id="3.40.50.300">
    <property type="entry name" value="P-loop containing nucleotide triphosphate hydrolases"/>
    <property type="match status" value="1"/>
</dbReference>
<dbReference type="InterPro" id="IPR044974">
    <property type="entry name" value="Disease_R_plants"/>
</dbReference>
<dbReference type="Proteomes" id="UP001157418">
    <property type="component" value="Unassembled WGS sequence"/>
</dbReference>
<dbReference type="InterPro" id="IPR035897">
    <property type="entry name" value="Toll_tir_struct_dom_sf"/>
</dbReference>
<dbReference type="Pfam" id="PF23282">
    <property type="entry name" value="WHD_ROQ1"/>
    <property type="match status" value="1"/>
</dbReference>
<dbReference type="GO" id="GO:0043531">
    <property type="term" value="F:ADP binding"/>
    <property type="evidence" value="ECO:0007669"/>
    <property type="project" value="InterPro"/>
</dbReference>
<keyword evidence="3" id="KW-0520">NAD</keyword>
<dbReference type="GO" id="GO:0006952">
    <property type="term" value="P:defense response"/>
    <property type="evidence" value="ECO:0007669"/>
    <property type="project" value="InterPro"/>
</dbReference>
<dbReference type="InterPro" id="IPR032675">
    <property type="entry name" value="LRR_dom_sf"/>
</dbReference>
<evidence type="ECO:0000256" key="2">
    <source>
        <dbReference type="ARBA" id="ARBA00022737"/>
    </source>
</evidence>
<evidence type="ECO:0000256" key="1">
    <source>
        <dbReference type="ARBA" id="ARBA00022614"/>
    </source>
</evidence>
<evidence type="ECO:0000256" key="3">
    <source>
        <dbReference type="ARBA" id="ARBA00023027"/>
    </source>
</evidence>
<dbReference type="Pfam" id="PF01582">
    <property type="entry name" value="TIR"/>
    <property type="match status" value="1"/>
</dbReference>
<accession>A0AAU9MWX9</accession>
<organism evidence="5 6">
    <name type="scientific">Lactuca virosa</name>
    <dbReference type="NCBI Taxonomy" id="75947"/>
    <lineage>
        <taxon>Eukaryota</taxon>
        <taxon>Viridiplantae</taxon>
        <taxon>Streptophyta</taxon>
        <taxon>Embryophyta</taxon>
        <taxon>Tracheophyta</taxon>
        <taxon>Spermatophyta</taxon>
        <taxon>Magnoliopsida</taxon>
        <taxon>eudicotyledons</taxon>
        <taxon>Gunneridae</taxon>
        <taxon>Pentapetalae</taxon>
        <taxon>asterids</taxon>
        <taxon>campanulids</taxon>
        <taxon>Asterales</taxon>
        <taxon>Asteraceae</taxon>
        <taxon>Cichorioideae</taxon>
        <taxon>Cichorieae</taxon>
        <taxon>Lactucinae</taxon>
        <taxon>Lactuca</taxon>
    </lineage>
</organism>
<gene>
    <name evidence="5" type="ORF">LVIROSA_LOCUS18297</name>
</gene>
<dbReference type="SUPFAM" id="SSF52200">
    <property type="entry name" value="Toll/Interleukin receptor TIR domain"/>
    <property type="match status" value="1"/>
</dbReference>
<dbReference type="Gene3D" id="3.80.10.10">
    <property type="entry name" value="Ribonuclease Inhibitor"/>
    <property type="match status" value="2"/>
</dbReference>
<dbReference type="InterPro" id="IPR058192">
    <property type="entry name" value="WHD_ROQ1-like"/>
</dbReference>
<evidence type="ECO:0000313" key="6">
    <source>
        <dbReference type="Proteomes" id="UP001157418"/>
    </source>
</evidence>
<sequence>MHKVQVCWILLPQTATHDFKRERKLLLVEFPHITGQRKLVLRFRGEDTRKTFVDHLYSALEEQGIYTYKDDITLARGESISPSLLKAIGESQIAIIVFSKNYANSTWCLDELTHIIKCRNEIGQTVMPIFYDVDPSEVRKQKRKYKEAFDTHEVENKNRIKSWGQAFVDDPWGWLSAPLKQNRKYREAAAKQELEHKTKVESWSKALVEASNISGWETTQIANGHESQGIKQIVVEISQKLYPLTSRADENLIGMAVRGQSLKSELQIESGGLLMIGIWGVGGGGKTTLASSVYREISSKFNGCCFIKNNREESSRYGLEKLQKKILSEMKVNKVGGGRSLIDNRLRRRKVLIVLDDVHHLDQLKALAGSHDWFGEGSRIIITTRDVHLLNAHRVDVMHNISLLNNDEAMKLFCKLSPQDNRPKEDYERLSKEVVSYVGGLPLALSVLGPFLCDKDIDEWKSALARLKDIPNDDIVGKLKLSFDGLTKVEKELFLDIACFFRWENKEKSMEILDACGFHPVIGVKVLIQKALITISEDGEFDMHDLVQEMGHHIVRGEHPNNPEKHSRVWKKEDAIKICSMDATTELDMIEAVGLGFFVFPLGDNLPLVANGKNLRWIQWQCDIAIHLLSNFPQRTLCCLILGSGLQKQLWEGNKFLPNLKIIEFWSFHNLIVTPDFCGLPNLERFILTRCFYLEEIHPSIGRLERLVFLRIAHCPRLEMFPPITQPKKLKTLEFSSCPKLFNISEIQKQNIDNLGNLDLDNSGKEVESSMECCLEEPCLPRNNMKPCLHDNMNHIGLQFFFKDIRKLDLSFCSLGDEEIFSADWELPNLEELNLRGNDFSLLSFSRLKLPRLKLLNVSYCQGLVELSELPSSIAVILADSCTSLETCGDVSNCKWLWNISLQFGNNCGGDILLHSVLQGNAIQDHFIIVILESQIPKEFESRLFRRNTFTLHFPDDWYSDFCGFLICVVTEDISPKINIVIKQGVINYYPFWLMSNEVEPESDGMRTFVGYVSFGSLRHTAFSNSSYTMISVYTNIDSYVVAKLVPRKSKAQVQTTKFATDFSEFYEQELNYGEPSFTIQDGPNSSIKIIWQTPQSSRA</sequence>
<dbReference type="PRINTS" id="PR00364">
    <property type="entry name" value="DISEASERSIST"/>
</dbReference>